<evidence type="ECO:0000256" key="8">
    <source>
        <dbReference type="ARBA" id="ARBA00023065"/>
    </source>
</evidence>
<keyword evidence="9 13" id="KW-0472">Membrane</keyword>
<evidence type="ECO:0000256" key="10">
    <source>
        <dbReference type="ARBA" id="ARBA00023201"/>
    </source>
</evidence>
<evidence type="ECO:0000313" key="15">
    <source>
        <dbReference type="Proteomes" id="UP001235939"/>
    </source>
</evidence>
<keyword evidence="5 12" id="KW-0812">Transmembrane</keyword>
<sequence>MKKKLDPEVYRFALSTLSDSLVTGARRILLDHGVIRWIHGLLWVCCFAFMTYQTAVYISIYLTYPVTLTVGVEYPESVEMPAITICTGHRLITNPRHMQSPNIWHSTFRSIPLIDKQGHRTMCRVFNQQVDNPNLTFVPKIDLKSDHAFSEQFKINYFGHLTLIPNMMFPKFTPALFTFHSPLILSNPYQEDSLENLFFEIRIIKFRMTEVRKIPAPYTTNCLDYMSEYKRNGKGPVSKPMCIQECAYKTIKKSCGCFLVGTLYFSEERFCEKEDMECVDMTDISKCDNECKDDCRSVQYTHSLQILNAERVAMDRNASGFANLKQQFSSISEAKIKEGIFVGPQIRELQQDSNFQNSLNEVEAAAWNSFRKSLNLYSTIGGYVSIWLGLSILEILEFFLGAYQIFMKWLMVRRRPTNAVVLFRE</sequence>
<evidence type="ECO:0000256" key="12">
    <source>
        <dbReference type="RuleBase" id="RU000679"/>
    </source>
</evidence>
<keyword evidence="4 12" id="KW-0894">Sodium channel</keyword>
<evidence type="ECO:0000256" key="4">
    <source>
        <dbReference type="ARBA" id="ARBA00022461"/>
    </source>
</evidence>
<proteinExistence type="inferred from homology"/>
<keyword evidence="3 12" id="KW-0813">Transport</keyword>
<comment type="subcellular location">
    <subcellularLocation>
        <location evidence="1">Membrane</location>
        <topology evidence="1">Multi-pass membrane protein</topology>
    </subcellularLocation>
</comment>
<evidence type="ECO:0000256" key="6">
    <source>
        <dbReference type="ARBA" id="ARBA00022989"/>
    </source>
</evidence>
<dbReference type="PANTHER" id="PTHR11690">
    <property type="entry name" value="AMILORIDE-SENSITIVE SODIUM CHANNEL-RELATED"/>
    <property type="match status" value="1"/>
</dbReference>
<gene>
    <name evidence="14" type="ORF">LAZ67_16001694</name>
</gene>
<comment type="similarity">
    <text evidence="2 12">Belongs to the amiloride-sensitive sodium channel (TC 1.A.6) family.</text>
</comment>
<dbReference type="Pfam" id="PF00858">
    <property type="entry name" value="ASC"/>
    <property type="match status" value="2"/>
</dbReference>
<feature type="transmembrane region" description="Helical" evidence="13">
    <location>
        <begin position="380"/>
        <end position="406"/>
    </location>
</feature>
<organism evidence="14 15">
    <name type="scientific">Cordylochernes scorpioides</name>
    <dbReference type="NCBI Taxonomy" id="51811"/>
    <lineage>
        <taxon>Eukaryota</taxon>
        <taxon>Metazoa</taxon>
        <taxon>Ecdysozoa</taxon>
        <taxon>Arthropoda</taxon>
        <taxon>Chelicerata</taxon>
        <taxon>Arachnida</taxon>
        <taxon>Pseudoscorpiones</taxon>
        <taxon>Cheliferoidea</taxon>
        <taxon>Chernetidae</taxon>
        <taxon>Cordylochernes</taxon>
    </lineage>
</organism>
<keyword evidence="11 12" id="KW-0407">Ion channel</keyword>
<evidence type="ECO:0000256" key="11">
    <source>
        <dbReference type="ARBA" id="ARBA00023303"/>
    </source>
</evidence>
<reference evidence="14 15" key="1">
    <citation type="submission" date="2022-01" db="EMBL/GenBank/DDBJ databases">
        <title>A chromosomal length assembly of Cordylochernes scorpioides.</title>
        <authorList>
            <person name="Zeh D."/>
            <person name="Zeh J."/>
        </authorList>
    </citation>
    <scope>NUCLEOTIDE SEQUENCE [LARGE SCALE GENOMIC DNA]</scope>
    <source>
        <strain evidence="14">IN4F17</strain>
        <tissue evidence="14">Whole Body</tissue>
    </source>
</reference>
<evidence type="ECO:0000256" key="5">
    <source>
        <dbReference type="ARBA" id="ARBA00022692"/>
    </source>
</evidence>
<keyword evidence="7" id="KW-0915">Sodium</keyword>
<evidence type="ECO:0000256" key="3">
    <source>
        <dbReference type="ARBA" id="ARBA00022448"/>
    </source>
</evidence>
<protein>
    <submittedName>
        <fullName evidence="14">Uncharacterized protein</fullName>
    </submittedName>
</protein>
<dbReference type="Proteomes" id="UP001235939">
    <property type="component" value="Chromosome 16"/>
</dbReference>
<keyword evidence="10 12" id="KW-0739">Sodium transport</keyword>
<evidence type="ECO:0000256" key="9">
    <source>
        <dbReference type="ARBA" id="ARBA00023136"/>
    </source>
</evidence>
<evidence type="ECO:0000256" key="1">
    <source>
        <dbReference type="ARBA" id="ARBA00004141"/>
    </source>
</evidence>
<dbReference type="InterPro" id="IPR001873">
    <property type="entry name" value="ENaC"/>
</dbReference>
<evidence type="ECO:0000256" key="2">
    <source>
        <dbReference type="ARBA" id="ARBA00007193"/>
    </source>
</evidence>
<keyword evidence="15" id="KW-1185">Reference proteome</keyword>
<keyword evidence="8 12" id="KW-0406">Ion transport</keyword>
<evidence type="ECO:0000313" key="14">
    <source>
        <dbReference type="EMBL" id="UYV78483.1"/>
    </source>
</evidence>
<dbReference type="EMBL" id="CP092878">
    <property type="protein sequence ID" value="UYV78483.1"/>
    <property type="molecule type" value="Genomic_DNA"/>
</dbReference>
<evidence type="ECO:0000256" key="7">
    <source>
        <dbReference type="ARBA" id="ARBA00023053"/>
    </source>
</evidence>
<name>A0ABY6LBE2_9ARAC</name>
<feature type="transmembrane region" description="Helical" evidence="13">
    <location>
        <begin position="41"/>
        <end position="64"/>
    </location>
</feature>
<accession>A0ABY6LBE2</accession>
<keyword evidence="6 13" id="KW-1133">Transmembrane helix</keyword>
<evidence type="ECO:0000256" key="13">
    <source>
        <dbReference type="SAM" id="Phobius"/>
    </source>
</evidence>